<proteinExistence type="predicted"/>
<gene>
    <name evidence="2" type="ORF">VPK24_10335</name>
</gene>
<keyword evidence="3" id="KW-1185">Reference proteome</keyword>
<evidence type="ECO:0000313" key="3">
    <source>
        <dbReference type="Proteomes" id="UP001604335"/>
    </source>
</evidence>
<sequence>MPVASGRYCAIDGELDFVVPCSIGAQHNSMERSGHLATLEAVTVRSLGDSPMTLATTPPSATITDPPLDQWLPTTWDEFLTIANDPTAPPDRRSYYYNGRMRFEMTPLDHDHARQNLPPADIVAFYALVRQMRVVRYLNVSLRKTGVQECQPDLSVYVGDRPEWPPKGNEPIDLDRFGPPDLVVEVGSSSFNDDLGPKRLLYEQLGVREYWVINANERQVIAFAIADRGSRAIEESQVLPGLSMAIVAEALERTDRNDDADTIRWLMEQFQAIDS</sequence>
<comment type="caution">
    <text evidence="2">The sequence shown here is derived from an EMBL/GenBank/DDBJ whole genome shotgun (WGS) entry which is preliminary data.</text>
</comment>
<dbReference type="Gene3D" id="3.90.1570.10">
    <property type="entry name" value="tt1808, chain A"/>
    <property type="match status" value="1"/>
</dbReference>
<dbReference type="InterPro" id="IPR012296">
    <property type="entry name" value="Nuclease_put_TT1808"/>
</dbReference>
<keyword evidence="2" id="KW-0255">Endonuclease</keyword>
<dbReference type="RefSeq" id="WP_393012880.1">
    <property type="nucleotide sequence ID" value="NZ_JAZAQF010000059.1"/>
</dbReference>
<evidence type="ECO:0000313" key="2">
    <source>
        <dbReference type="EMBL" id="MFG3818033.1"/>
    </source>
</evidence>
<reference evidence="3" key="1">
    <citation type="journal article" date="2024" name="Algal Res.">
        <title>Biochemical, toxicological and genomic investigation of a high-biomass producing Limnothrix strain isolated from Italian shallow drinking water reservoir.</title>
        <authorList>
            <person name="Simonazzi M."/>
            <person name="Shishido T.K."/>
            <person name="Delbaje E."/>
            <person name="Wahlsten M."/>
            <person name="Fewer D.P."/>
            <person name="Sivonen K."/>
            <person name="Pezzolesi L."/>
            <person name="Pistocchi R."/>
        </authorList>
    </citation>
    <scope>NUCLEOTIDE SEQUENCE [LARGE SCALE GENOMIC DNA]</scope>
    <source>
        <strain evidence="3">LRLZ20PSL1</strain>
    </source>
</reference>
<dbReference type="SUPFAM" id="SSF52980">
    <property type="entry name" value="Restriction endonuclease-like"/>
    <property type="match status" value="1"/>
</dbReference>
<name>A0ABW7CAZ4_9CYAN</name>
<organism evidence="2 3">
    <name type="scientific">Limnothrix redekei LRLZ20PSL1</name>
    <dbReference type="NCBI Taxonomy" id="3112953"/>
    <lineage>
        <taxon>Bacteria</taxon>
        <taxon>Bacillati</taxon>
        <taxon>Cyanobacteriota</taxon>
        <taxon>Cyanophyceae</taxon>
        <taxon>Pseudanabaenales</taxon>
        <taxon>Pseudanabaenaceae</taxon>
        <taxon>Limnothrix</taxon>
    </lineage>
</organism>
<dbReference type="Pfam" id="PF05685">
    <property type="entry name" value="Uma2"/>
    <property type="match status" value="1"/>
</dbReference>
<feature type="domain" description="Putative restriction endonuclease" evidence="1">
    <location>
        <begin position="76"/>
        <end position="251"/>
    </location>
</feature>
<dbReference type="CDD" id="cd06260">
    <property type="entry name" value="DUF820-like"/>
    <property type="match status" value="1"/>
</dbReference>
<accession>A0ABW7CAZ4</accession>
<dbReference type="PANTHER" id="PTHR35400">
    <property type="entry name" value="SLR1083 PROTEIN"/>
    <property type="match status" value="1"/>
</dbReference>
<dbReference type="InterPro" id="IPR008538">
    <property type="entry name" value="Uma2"/>
</dbReference>
<evidence type="ECO:0000259" key="1">
    <source>
        <dbReference type="Pfam" id="PF05685"/>
    </source>
</evidence>
<dbReference type="PANTHER" id="PTHR35400:SF1">
    <property type="entry name" value="SLR1083 PROTEIN"/>
    <property type="match status" value="1"/>
</dbReference>
<dbReference type="Proteomes" id="UP001604335">
    <property type="component" value="Unassembled WGS sequence"/>
</dbReference>
<dbReference type="GO" id="GO:0004519">
    <property type="term" value="F:endonuclease activity"/>
    <property type="evidence" value="ECO:0007669"/>
    <property type="project" value="UniProtKB-KW"/>
</dbReference>
<dbReference type="EMBL" id="JAZAQF010000059">
    <property type="protein sequence ID" value="MFG3818033.1"/>
    <property type="molecule type" value="Genomic_DNA"/>
</dbReference>
<protein>
    <submittedName>
        <fullName evidence="2">Uma2 family endonuclease</fullName>
    </submittedName>
</protein>
<keyword evidence="2" id="KW-0540">Nuclease</keyword>
<keyword evidence="2" id="KW-0378">Hydrolase</keyword>
<dbReference type="InterPro" id="IPR011335">
    <property type="entry name" value="Restrct_endonuc-II-like"/>
</dbReference>